<dbReference type="Pfam" id="PF05239">
    <property type="entry name" value="PRC"/>
    <property type="match status" value="1"/>
</dbReference>
<dbReference type="PATRIC" id="fig|1280950.3.peg.3170"/>
<feature type="chain" id="PRO_5001572203" description="PRC-barrel domain-containing protein" evidence="1">
    <location>
        <begin position="24"/>
        <end position="249"/>
    </location>
</feature>
<name>A0A059FCT1_9PROT</name>
<evidence type="ECO:0000256" key="1">
    <source>
        <dbReference type="SAM" id="SignalP"/>
    </source>
</evidence>
<reference evidence="3 4" key="1">
    <citation type="journal article" date="2014" name="Antonie Van Leeuwenhoek">
        <title>Hyphomonas beringensis sp. nov. and Hyphomonas chukchiensis sp. nov., isolated from surface seawater of the Bering Sea and Chukchi Sea.</title>
        <authorList>
            <person name="Li C."/>
            <person name="Lai Q."/>
            <person name="Li G."/>
            <person name="Dong C."/>
            <person name="Wang J."/>
            <person name="Liao Y."/>
            <person name="Shao Z."/>
        </authorList>
    </citation>
    <scope>NUCLEOTIDE SEQUENCE [LARGE SCALE GENOMIC DNA]</scope>
    <source>
        <strain evidence="3 4">MHS-2</strain>
    </source>
</reference>
<dbReference type="STRING" id="1280950.HJO_15788"/>
<dbReference type="OrthoDB" id="8481750at2"/>
<dbReference type="Proteomes" id="UP000025171">
    <property type="component" value="Unassembled WGS sequence"/>
</dbReference>
<dbReference type="EMBL" id="ARYK01000010">
    <property type="protein sequence ID" value="KCZ88338.1"/>
    <property type="molecule type" value="Genomic_DNA"/>
</dbReference>
<sequence>MKTYLAPLGAAALLATLAACSGADTDMDTAHTDTATAPYADTTPTDTTMPATPTETALARTAYVMAADEFAASDLIGDDIVGADGETIATVADVLIGNDDQGQIVFRNGGVLGIAGELGTLPFTSVSVKLDANHEPTITAALVEKSLDGVAEFEQDGVNDYRLASELIGTNAELSVADNYTRITNLLMNTDGKVNHAVVTDGVSGVAGGDRLVIAFDDVTVAQGDGEGDVIVNKTPDQLKTASVLHATK</sequence>
<evidence type="ECO:0000313" key="4">
    <source>
        <dbReference type="Proteomes" id="UP000025171"/>
    </source>
</evidence>
<evidence type="ECO:0000313" key="3">
    <source>
        <dbReference type="EMBL" id="KCZ88338.1"/>
    </source>
</evidence>
<comment type="caution">
    <text evidence="3">The sequence shown here is derived from an EMBL/GenBank/DDBJ whole genome shotgun (WGS) entry which is preliminary data.</text>
</comment>
<dbReference type="InterPro" id="IPR011033">
    <property type="entry name" value="PRC_barrel-like_sf"/>
</dbReference>
<dbReference type="AlphaFoldDB" id="A0A059FCT1"/>
<feature type="signal peptide" evidence="1">
    <location>
        <begin position="1"/>
        <end position="23"/>
    </location>
</feature>
<dbReference type="Gene3D" id="2.30.30.240">
    <property type="entry name" value="PRC-barrel domain"/>
    <property type="match status" value="2"/>
</dbReference>
<gene>
    <name evidence="3" type="ORF">HJO_15788</name>
</gene>
<feature type="domain" description="PRC-barrel" evidence="2">
    <location>
        <begin position="68"/>
        <end position="129"/>
    </location>
</feature>
<dbReference type="RefSeq" id="WP_156945782.1">
    <property type="nucleotide sequence ID" value="NZ_ARYK01000010.1"/>
</dbReference>
<accession>A0A059FCT1</accession>
<protein>
    <recommendedName>
        <fullName evidence="2">PRC-barrel domain-containing protein</fullName>
    </recommendedName>
</protein>
<keyword evidence="4" id="KW-1185">Reference proteome</keyword>
<organism evidence="3 4">
    <name type="scientific">Hyphomonas johnsonii MHS-2</name>
    <dbReference type="NCBI Taxonomy" id="1280950"/>
    <lineage>
        <taxon>Bacteria</taxon>
        <taxon>Pseudomonadati</taxon>
        <taxon>Pseudomonadota</taxon>
        <taxon>Alphaproteobacteria</taxon>
        <taxon>Hyphomonadales</taxon>
        <taxon>Hyphomonadaceae</taxon>
        <taxon>Hyphomonas</taxon>
    </lineage>
</organism>
<dbReference type="InterPro" id="IPR027275">
    <property type="entry name" value="PRC-brl_dom"/>
</dbReference>
<dbReference type="eggNOG" id="COG1873">
    <property type="taxonomic scope" value="Bacteria"/>
</dbReference>
<dbReference type="PROSITE" id="PS51257">
    <property type="entry name" value="PROKAR_LIPOPROTEIN"/>
    <property type="match status" value="1"/>
</dbReference>
<keyword evidence="1" id="KW-0732">Signal</keyword>
<proteinExistence type="predicted"/>
<evidence type="ECO:0000259" key="2">
    <source>
        <dbReference type="Pfam" id="PF05239"/>
    </source>
</evidence>
<dbReference type="SUPFAM" id="SSF50346">
    <property type="entry name" value="PRC-barrel domain"/>
    <property type="match status" value="1"/>
</dbReference>